<reference evidence="2 3" key="1">
    <citation type="submission" date="2020-03" db="EMBL/GenBank/DDBJ databases">
        <title>Metabolic flexibility allows generalist bacteria to become dominant in a frequently disturbed ecosystem.</title>
        <authorList>
            <person name="Chen Y.-J."/>
            <person name="Leung P.M."/>
            <person name="Bay S.K."/>
            <person name="Hugenholtz P."/>
            <person name="Kessler A.J."/>
            <person name="Shelley G."/>
            <person name="Waite D.W."/>
            <person name="Cook P.L."/>
            <person name="Greening C."/>
        </authorList>
    </citation>
    <scope>NUCLEOTIDE SEQUENCE [LARGE SCALE GENOMIC DNA]</scope>
    <source>
        <strain evidence="2">SS_bin_28</strain>
    </source>
</reference>
<dbReference type="AlphaFoldDB" id="A0A7Y2EEB9"/>
<dbReference type="EMBL" id="JABDJR010000674">
    <property type="protein sequence ID" value="NNF08415.1"/>
    <property type="molecule type" value="Genomic_DNA"/>
</dbReference>
<feature type="transmembrane region" description="Helical" evidence="1">
    <location>
        <begin position="79"/>
        <end position="100"/>
    </location>
</feature>
<keyword evidence="1" id="KW-0472">Membrane</keyword>
<feature type="non-terminal residue" evidence="2">
    <location>
        <position position="110"/>
    </location>
</feature>
<feature type="transmembrane region" description="Helical" evidence="1">
    <location>
        <begin position="52"/>
        <end position="72"/>
    </location>
</feature>
<protein>
    <submittedName>
        <fullName evidence="2">Uncharacterized protein</fullName>
    </submittedName>
</protein>
<evidence type="ECO:0000313" key="3">
    <source>
        <dbReference type="Proteomes" id="UP000547674"/>
    </source>
</evidence>
<keyword evidence="1" id="KW-1133">Transmembrane helix</keyword>
<name>A0A7Y2EEB9_UNCEI</name>
<keyword evidence="1" id="KW-0812">Transmembrane</keyword>
<accession>A0A7Y2EEB9</accession>
<comment type="caution">
    <text evidence="2">The sequence shown here is derived from an EMBL/GenBank/DDBJ whole genome shotgun (WGS) entry which is preliminary data.</text>
</comment>
<evidence type="ECO:0000256" key="1">
    <source>
        <dbReference type="SAM" id="Phobius"/>
    </source>
</evidence>
<sequence>MILLAFVITFVLLLASFFLEEAVAWTLSQTSLRQEENGGDPEPHPWRHRASVARNLSLFLWGAGMLVGFLAVEQLGNLYAPMATLGAVIVLALFVTPLLAVHGRSPLVIV</sequence>
<gene>
    <name evidence="2" type="ORF">HKN21_16765</name>
</gene>
<proteinExistence type="predicted"/>
<evidence type="ECO:0000313" key="2">
    <source>
        <dbReference type="EMBL" id="NNF08415.1"/>
    </source>
</evidence>
<organism evidence="2 3">
    <name type="scientific">Eiseniibacteriota bacterium</name>
    <dbReference type="NCBI Taxonomy" id="2212470"/>
    <lineage>
        <taxon>Bacteria</taxon>
        <taxon>Candidatus Eiseniibacteriota</taxon>
    </lineage>
</organism>
<dbReference type="Proteomes" id="UP000547674">
    <property type="component" value="Unassembled WGS sequence"/>
</dbReference>